<feature type="transmembrane region" description="Helical" evidence="1">
    <location>
        <begin position="6"/>
        <end position="23"/>
    </location>
</feature>
<gene>
    <name evidence="2" type="ORF">BAUR920_03381</name>
</gene>
<protein>
    <submittedName>
        <fullName evidence="2">Uncharacterized protein</fullName>
    </submittedName>
</protein>
<dbReference type="RefSeq" id="WP_145998275.1">
    <property type="nucleotide sequence ID" value="NZ_FXZG01000030.1"/>
</dbReference>
<evidence type="ECO:0000256" key="1">
    <source>
        <dbReference type="SAM" id="Phobius"/>
    </source>
</evidence>
<dbReference type="AlphaFoldDB" id="A0A2H1KMT6"/>
<accession>A0A2H1KMT6</accession>
<evidence type="ECO:0000313" key="2">
    <source>
        <dbReference type="EMBL" id="SMY01125.1"/>
    </source>
</evidence>
<proteinExistence type="predicted"/>
<reference evidence="3" key="1">
    <citation type="submission" date="2017-03" db="EMBL/GenBank/DDBJ databases">
        <authorList>
            <person name="Monnet C."/>
        </authorList>
    </citation>
    <scope>NUCLEOTIDE SEQUENCE [LARGE SCALE GENOMIC DNA]</scope>
    <source>
        <strain evidence="3">CNRZ 920</strain>
    </source>
</reference>
<dbReference type="Proteomes" id="UP000234289">
    <property type="component" value="Unassembled WGS sequence"/>
</dbReference>
<evidence type="ECO:0000313" key="3">
    <source>
        <dbReference type="Proteomes" id="UP000234289"/>
    </source>
</evidence>
<organism evidence="2 3">
    <name type="scientific">Brevibacterium aurantiacum</name>
    <dbReference type="NCBI Taxonomy" id="273384"/>
    <lineage>
        <taxon>Bacteria</taxon>
        <taxon>Bacillati</taxon>
        <taxon>Actinomycetota</taxon>
        <taxon>Actinomycetes</taxon>
        <taxon>Micrococcales</taxon>
        <taxon>Brevibacteriaceae</taxon>
        <taxon>Brevibacterium</taxon>
    </lineage>
</organism>
<keyword evidence="1" id="KW-1133">Transmembrane helix</keyword>
<keyword evidence="1" id="KW-0472">Membrane</keyword>
<sequence>MSPQTIILLVAIVMLGIGVWANIRMKPPKEFLVAGQSLGFFGMATASSFIQSGPTARIRPERKP</sequence>
<name>A0A2H1KMT6_BREAU</name>
<keyword evidence="1" id="KW-0812">Transmembrane</keyword>
<dbReference type="EMBL" id="FXZG01000030">
    <property type="protein sequence ID" value="SMY01125.1"/>
    <property type="molecule type" value="Genomic_DNA"/>
</dbReference>